<protein>
    <submittedName>
        <fullName evidence="1">Uncharacterized protein</fullName>
    </submittedName>
</protein>
<dbReference type="EMBL" id="MCFF01000003">
    <property type="protein sequence ID" value="ORZ27906.1"/>
    <property type="molecule type" value="Genomic_DNA"/>
</dbReference>
<gene>
    <name evidence="1" type="ORF">BCR41DRAFT_418888</name>
</gene>
<organism evidence="1 2">
    <name type="scientific">Lobosporangium transversale</name>
    <dbReference type="NCBI Taxonomy" id="64571"/>
    <lineage>
        <taxon>Eukaryota</taxon>
        <taxon>Fungi</taxon>
        <taxon>Fungi incertae sedis</taxon>
        <taxon>Mucoromycota</taxon>
        <taxon>Mortierellomycotina</taxon>
        <taxon>Mortierellomycetes</taxon>
        <taxon>Mortierellales</taxon>
        <taxon>Mortierellaceae</taxon>
        <taxon>Lobosporangium</taxon>
    </lineage>
</organism>
<keyword evidence="2" id="KW-1185">Reference proteome</keyword>
<reference evidence="1 2" key="1">
    <citation type="submission" date="2016-07" db="EMBL/GenBank/DDBJ databases">
        <title>Pervasive Adenine N6-methylation of Active Genes in Fungi.</title>
        <authorList>
            <consortium name="DOE Joint Genome Institute"/>
            <person name="Mondo S.J."/>
            <person name="Dannebaum R.O."/>
            <person name="Kuo R.C."/>
            <person name="Labutti K."/>
            <person name="Haridas S."/>
            <person name="Kuo A."/>
            <person name="Salamov A."/>
            <person name="Ahrendt S.R."/>
            <person name="Lipzen A."/>
            <person name="Sullivan W."/>
            <person name="Andreopoulos W.B."/>
            <person name="Clum A."/>
            <person name="Lindquist E."/>
            <person name="Daum C."/>
            <person name="Ramamoorthy G.K."/>
            <person name="Gryganskyi A."/>
            <person name="Culley D."/>
            <person name="Magnuson J.K."/>
            <person name="James T.Y."/>
            <person name="O'Malley M.A."/>
            <person name="Stajich J.E."/>
            <person name="Spatafora J.W."/>
            <person name="Visel A."/>
            <person name="Grigoriev I.V."/>
        </authorList>
    </citation>
    <scope>NUCLEOTIDE SEQUENCE [LARGE SCALE GENOMIC DNA]</scope>
    <source>
        <strain evidence="1 2">NRRL 3116</strain>
    </source>
</reference>
<dbReference type="RefSeq" id="XP_021885609.1">
    <property type="nucleotide sequence ID" value="XM_022029683.1"/>
</dbReference>
<dbReference type="Proteomes" id="UP000193648">
    <property type="component" value="Unassembled WGS sequence"/>
</dbReference>
<dbReference type="PANTHER" id="PTHR24114:SF2">
    <property type="entry name" value="F-BOX DOMAIN-CONTAINING PROTEIN-RELATED"/>
    <property type="match status" value="1"/>
</dbReference>
<dbReference type="InterPro" id="IPR032675">
    <property type="entry name" value="LRR_dom_sf"/>
</dbReference>
<dbReference type="SUPFAM" id="SSF52047">
    <property type="entry name" value="RNI-like"/>
    <property type="match status" value="1"/>
</dbReference>
<dbReference type="InterPro" id="IPR052394">
    <property type="entry name" value="LRR-containing"/>
</dbReference>
<dbReference type="STRING" id="64571.A0A1Y2H055"/>
<dbReference type="Gene3D" id="3.80.10.10">
    <property type="entry name" value="Ribonuclease Inhibitor"/>
    <property type="match status" value="1"/>
</dbReference>
<accession>A0A1Y2H055</accession>
<dbReference type="GeneID" id="33571526"/>
<proteinExistence type="predicted"/>
<name>A0A1Y2H055_9FUNG</name>
<evidence type="ECO:0000313" key="2">
    <source>
        <dbReference type="Proteomes" id="UP000193648"/>
    </source>
</evidence>
<comment type="caution">
    <text evidence="1">The sequence shown here is derived from an EMBL/GenBank/DDBJ whole genome shotgun (WGS) entry which is preliminary data.</text>
</comment>
<dbReference type="PANTHER" id="PTHR24114">
    <property type="entry name" value="LEUCINE RICH REPEAT FAMILY PROTEIN"/>
    <property type="match status" value="1"/>
</dbReference>
<sequence length="134" mass="14448">MSLLLHLSATSPTADCTSIFETSDRPAKHFRSIYDDFNHLNNYFTAEEGSSVNQSSIGDEEAVALSEALKINTALATLNLNYNLMWREGAIALLEALKANTALIALSMEGNSIGDVGPTSSDVLETNTALAFYK</sequence>
<dbReference type="AlphaFoldDB" id="A0A1Y2H055"/>
<dbReference type="InParanoid" id="A0A1Y2H055"/>
<dbReference type="OrthoDB" id="120976at2759"/>
<evidence type="ECO:0000313" key="1">
    <source>
        <dbReference type="EMBL" id="ORZ27906.1"/>
    </source>
</evidence>